<gene>
    <name evidence="2" type="ORF">ACI8B_270019</name>
</gene>
<reference evidence="2 3" key="1">
    <citation type="submission" date="2019-10" db="EMBL/GenBank/DDBJ databases">
        <authorList>
            <person name="Karimi E."/>
        </authorList>
    </citation>
    <scope>NUCLEOTIDE SEQUENCE [LARGE SCALE GENOMIC DNA]</scope>
    <source>
        <strain evidence="2">Acinetobacter sp. 8BE</strain>
    </source>
</reference>
<dbReference type="GeneID" id="99062526"/>
<keyword evidence="1" id="KW-1133">Transmembrane helix</keyword>
<accession>A0A653K6I1</accession>
<dbReference type="EMBL" id="CABWKZ010000020">
    <property type="protein sequence ID" value="VXA56068.1"/>
    <property type="molecule type" value="Genomic_DNA"/>
</dbReference>
<feature type="transmembrane region" description="Helical" evidence="1">
    <location>
        <begin position="6"/>
        <end position="23"/>
    </location>
</feature>
<keyword evidence="1" id="KW-0472">Membrane</keyword>
<name>A0A653K6I1_9GAMM</name>
<protein>
    <submittedName>
        <fullName evidence="2">Uncharacterized protein</fullName>
    </submittedName>
</protein>
<proteinExistence type="predicted"/>
<dbReference type="Proteomes" id="UP000430404">
    <property type="component" value="Unassembled WGS sequence"/>
</dbReference>
<evidence type="ECO:0000256" key="1">
    <source>
        <dbReference type="SAM" id="Phobius"/>
    </source>
</evidence>
<organism evidence="2 3">
    <name type="scientific">Acinetobacter proteolyticus</name>
    <dbReference type="NCBI Taxonomy" id="1776741"/>
    <lineage>
        <taxon>Bacteria</taxon>
        <taxon>Pseudomonadati</taxon>
        <taxon>Pseudomonadota</taxon>
        <taxon>Gammaproteobacteria</taxon>
        <taxon>Moraxellales</taxon>
        <taxon>Moraxellaceae</taxon>
        <taxon>Acinetobacter</taxon>
    </lineage>
</organism>
<dbReference type="AlphaFoldDB" id="A0A653K6I1"/>
<keyword evidence="1" id="KW-0812">Transmembrane</keyword>
<sequence length="49" mass="5881">MKNVLITYLLIMVGYWIKLIWSFPAGYSKAYLLGRAFVWPFSFLEWLFS</sequence>
<evidence type="ECO:0000313" key="3">
    <source>
        <dbReference type="Proteomes" id="UP000430404"/>
    </source>
</evidence>
<evidence type="ECO:0000313" key="2">
    <source>
        <dbReference type="EMBL" id="VXA56068.1"/>
    </source>
</evidence>
<dbReference type="RefSeq" id="WP_171257972.1">
    <property type="nucleotide sequence ID" value="NZ_LR732744.1"/>
</dbReference>